<evidence type="ECO:0000256" key="4">
    <source>
        <dbReference type="ARBA" id="ARBA00023136"/>
    </source>
</evidence>
<keyword evidence="4 5" id="KW-0472">Membrane</keyword>
<evidence type="ECO:0000256" key="3">
    <source>
        <dbReference type="ARBA" id="ARBA00022989"/>
    </source>
</evidence>
<name>A0ABV0GLJ5_9BURK</name>
<proteinExistence type="predicted"/>
<dbReference type="Proteomes" id="UP001462640">
    <property type="component" value="Unassembled WGS sequence"/>
</dbReference>
<feature type="transmembrane region" description="Helical" evidence="5">
    <location>
        <begin position="27"/>
        <end position="46"/>
    </location>
</feature>
<feature type="transmembrane region" description="Helical" evidence="5">
    <location>
        <begin position="79"/>
        <end position="98"/>
    </location>
</feature>
<organism evidence="7 8">
    <name type="scientific">Roseateles flavus</name>
    <dbReference type="NCBI Taxonomy" id="3149041"/>
    <lineage>
        <taxon>Bacteria</taxon>
        <taxon>Pseudomonadati</taxon>
        <taxon>Pseudomonadota</taxon>
        <taxon>Betaproteobacteria</taxon>
        <taxon>Burkholderiales</taxon>
        <taxon>Sphaerotilaceae</taxon>
        <taxon>Roseateles</taxon>
    </lineage>
</organism>
<gene>
    <name evidence="7" type="ORF">ABDJ40_24160</name>
</gene>
<dbReference type="Pfam" id="PF04893">
    <property type="entry name" value="Yip1"/>
    <property type="match status" value="1"/>
</dbReference>
<feature type="domain" description="Yip1" evidence="6">
    <location>
        <begin position="9"/>
        <end position="223"/>
    </location>
</feature>
<dbReference type="RefSeq" id="WP_347613609.1">
    <property type="nucleotide sequence ID" value="NZ_JBDPZC010000022.1"/>
</dbReference>
<comment type="caution">
    <text evidence="7">The sequence shown here is derived from an EMBL/GenBank/DDBJ whole genome shotgun (WGS) entry which is preliminary data.</text>
</comment>
<sequence length="228" mass="25430">MNNLQIASQILLEPQAAFNALGERPRFWFPLLLLVLGSAVGLFGYFQMVDFNWLNDNVLRPASQSGSDAESSPLLSRGVVIGTSTAAVLIGLTVARLLESSYFLLAGRMANIERSFKHWMALSCWSALPLLLILLVSMGFMLMHPNGQVAQEELNVLSLNELLFHVPRNSPWHGWLSTLTILHPWVWWLSAIGVKAWSGRSMAFSVAFSMVPWSVYYGVWALIILVRA</sequence>
<evidence type="ECO:0000256" key="2">
    <source>
        <dbReference type="ARBA" id="ARBA00022692"/>
    </source>
</evidence>
<keyword evidence="2 5" id="KW-0812">Transmembrane</keyword>
<evidence type="ECO:0000259" key="6">
    <source>
        <dbReference type="Pfam" id="PF04893"/>
    </source>
</evidence>
<reference evidence="7 8" key="1">
    <citation type="submission" date="2024-05" db="EMBL/GenBank/DDBJ databases">
        <title>Roseateles sp. 2.12 16S ribosomal RNA gene Genome sequencing and assembly.</title>
        <authorList>
            <person name="Woo H."/>
        </authorList>
    </citation>
    <scope>NUCLEOTIDE SEQUENCE [LARGE SCALE GENOMIC DNA]</scope>
    <source>
        <strain evidence="7 8">2.12</strain>
    </source>
</reference>
<dbReference type="EMBL" id="JBDPZC010000022">
    <property type="protein sequence ID" value="MEO3715880.1"/>
    <property type="molecule type" value="Genomic_DNA"/>
</dbReference>
<keyword evidence="8" id="KW-1185">Reference proteome</keyword>
<evidence type="ECO:0000313" key="7">
    <source>
        <dbReference type="EMBL" id="MEO3715880.1"/>
    </source>
</evidence>
<evidence type="ECO:0000256" key="1">
    <source>
        <dbReference type="ARBA" id="ARBA00004141"/>
    </source>
</evidence>
<feature type="transmembrane region" description="Helical" evidence="5">
    <location>
        <begin position="172"/>
        <end position="190"/>
    </location>
</feature>
<keyword evidence="3 5" id="KW-1133">Transmembrane helix</keyword>
<feature type="transmembrane region" description="Helical" evidence="5">
    <location>
        <begin position="202"/>
        <end position="226"/>
    </location>
</feature>
<feature type="transmembrane region" description="Helical" evidence="5">
    <location>
        <begin position="119"/>
        <end position="143"/>
    </location>
</feature>
<comment type="subcellular location">
    <subcellularLocation>
        <location evidence="1">Membrane</location>
        <topology evidence="1">Multi-pass membrane protein</topology>
    </subcellularLocation>
</comment>
<protein>
    <submittedName>
        <fullName evidence="7">YIP1 family protein</fullName>
    </submittedName>
</protein>
<accession>A0ABV0GLJ5</accession>
<dbReference type="InterPro" id="IPR006977">
    <property type="entry name" value="Yip1_dom"/>
</dbReference>
<evidence type="ECO:0000313" key="8">
    <source>
        <dbReference type="Proteomes" id="UP001462640"/>
    </source>
</evidence>
<evidence type="ECO:0000256" key="5">
    <source>
        <dbReference type="SAM" id="Phobius"/>
    </source>
</evidence>